<dbReference type="OrthoDB" id="5422579at2759"/>
<dbReference type="InterPro" id="IPR036047">
    <property type="entry name" value="F-box-like_dom_sf"/>
</dbReference>
<dbReference type="Pfam" id="PF00646">
    <property type="entry name" value="F-box"/>
    <property type="match status" value="1"/>
</dbReference>
<organism evidence="2 3">
    <name type="scientific">Dactylonectria estremocensis</name>
    <dbReference type="NCBI Taxonomy" id="1079267"/>
    <lineage>
        <taxon>Eukaryota</taxon>
        <taxon>Fungi</taxon>
        <taxon>Dikarya</taxon>
        <taxon>Ascomycota</taxon>
        <taxon>Pezizomycotina</taxon>
        <taxon>Sordariomycetes</taxon>
        <taxon>Hypocreomycetidae</taxon>
        <taxon>Hypocreales</taxon>
        <taxon>Nectriaceae</taxon>
        <taxon>Dactylonectria</taxon>
    </lineage>
</organism>
<accession>A0A9P9CXA2</accession>
<evidence type="ECO:0000259" key="1">
    <source>
        <dbReference type="SMART" id="SM00256"/>
    </source>
</evidence>
<dbReference type="AlphaFoldDB" id="A0A9P9CXA2"/>
<name>A0A9P9CXA2_9HYPO</name>
<dbReference type="SUPFAM" id="SSF81383">
    <property type="entry name" value="F-box domain"/>
    <property type="match status" value="1"/>
</dbReference>
<dbReference type="EMBL" id="JAGMUU010000095">
    <property type="protein sequence ID" value="KAH7108622.1"/>
    <property type="molecule type" value="Genomic_DNA"/>
</dbReference>
<evidence type="ECO:0000313" key="3">
    <source>
        <dbReference type="Proteomes" id="UP000717696"/>
    </source>
</evidence>
<evidence type="ECO:0000313" key="2">
    <source>
        <dbReference type="EMBL" id="KAH7108622.1"/>
    </source>
</evidence>
<keyword evidence="3" id="KW-1185">Reference proteome</keyword>
<dbReference type="SMART" id="SM00256">
    <property type="entry name" value="FBOX"/>
    <property type="match status" value="1"/>
</dbReference>
<sequence>MMTSPTPAAPQAGIFARLPAELLGLILDQLSNSQRKSLRLVCRFLRDTASLRLNRVFISANPRNIEVLRAIADHEAFRNDVTEIIWDDARLGECEELFDPGYGEFADVDFDPDDLHVAPWPLWFEEVCHTNQWVSNTRMKSDKEHPAYIARAKQFDAQMPISQSWDLYQQLLQQQDKVLSSRADEEALKYGLRRFPSLRRITITPAAHGFLFEPLYETPMIRSFPYGFNYPIPRGWPATHSESRGPKMLPWNDENEDVKERWRGFRIVTRVLAQTETKHHVSELILDAHQLNTGLHCRIFDQPCAEQDDLAALIRRPGFRRLDLSLSVGGQEGDRWCSYRSGHMRRILANAADLEHISLRTNVVGNPEHRRGEWNRLPRSNDEISGGTMDHFNPLHAIFPVEKWQRLHHFGLSGSLVTQDDVFSFLSTLPGTVRSVELSFLMFLDHGGNYRDLLYDMREKLGWRKRPAHERPRVTIEVDMPGKRQDGRSVSVSDDVHSFLYGESVNPFGTEKGEFPNKVLNNRVARDQFDPAYERPR</sequence>
<gene>
    <name evidence="2" type="ORF">B0J13DRAFT_579688</name>
</gene>
<reference evidence="2" key="1">
    <citation type="journal article" date="2021" name="Nat. Commun.">
        <title>Genetic determinants of endophytism in the Arabidopsis root mycobiome.</title>
        <authorList>
            <person name="Mesny F."/>
            <person name="Miyauchi S."/>
            <person name="Thiergart T."/>
            <person name="Pickel B."/>
            <person name="Atanasova L."/>
            <person name="Karlsson M."/>
            <person name="Huettel B."/>
            <person name="Barry K.W."/>
            <person name="Haridas S."/>
            <person name="Chen C."/>
            <person name="Bauer D."/>
            <person name="Andreopoulos W."/>
            <person name="Pangilinan J."/>
            <person name="LaButti K."/>
            <person name="Riley R."/>
            <person name="Lipzen A."/>
            <person name="Clum A."/>
            <person name="Drula E."/>
            <person name="Henrissat B."/>
            <person name="Kohler A."/>
            <person name="Grigoriev I.V."/>
            <person name="Martin F.M."/>
            <person name="Hacquard S."/>
        </authorList>
    </citation>
    <scope>NUCLEOTIDE SEQUENCE</scope>
    <source>
        <strain evidence="2">MPI-CAGE-AT-0021</strain>
    </source>
</reference>
<comment type="caution">
    <text evidence="2">The sequence shown here is derived from an EMBL/GenBank/DDBJ whole genome shotgun (WGS) entry which is preliminary data.</text>
</comment>
<protein>
    <recommendedName>
        <fullName evidence="1">F-box domain-containing protein</fullName>
    </recommendedName>
</protein>
<dbReference type="Proteomes" id="UP000717696">
    <property type="component" value="Unassembled WGS sequence"/>
</dbReference>
<feature type="domain" description="F-box" evidence="1">
    <location>
        <begin position="18"/>
        <end position="58"/>
    </location>
</feature>
<proteinExistence type="predicted"/>
<dbReference type="InterPro" id="IPR001810">
    <property type="entry name" value="F-box_dom"/>
</dbReference>